<feature type="compositionally biased region" description="Polar residues" evidence="4">
    <location>
        <begin position="178"/>
        <end position="196"/>
    </location>
</feature>
<evidence type="ECO:0000256" key="4">
    <source>
        <dbReference type="SAM" id="MobiDB-lite"/>
    </source>
</evidence>
<evidence type="ECO:0000256" key="1">
    <source>
        <dbReference type="ARBA" id="ARBA00023015"/>
    </source>
</evidence>
<gene>
    <name evidence="6" type="ORF">MARPO_0084s0034</name>
</gene>
<organism evidence="6 7">
    <name type="scientific">Marchantia polymorpha</name>
    <name type="common">Common liverwort</name>
    <name type="synonym">Marchantia aquatica</name>
    <dbReference type="NCBI Taxonomy" id="3197"/>
    <lineage>
        <taxon>Eukaryota</taxon>
        <taxon>Viridiplantae</taxon>
        <taxon>Streptophyta</taxon>
        <taxon>Embryophyta</taxon>
        <taxon>Marchantiophyta</taxon>
        <taxon>Marchantiopsida</taxon>
        <taxon>Marchantiidae</taxon>
        <taxon>Marchantiales</taxon>
        <taxon>Marchantiaceae</taxon>
        <taxon>Marchantia</taxon>
    </lineage>
</organism>
<sequence length="488" mass="55872">MKRSPRLHSPPSKRHCDDRYSRSSRSQFCAYRNCDRPRWERSPGVFHQFCGKMHYNFYMEEEHGMQENCAARDHGYSRDKRCRLAGCDNPVYVESYRTHDFCCRSHMLEYTTRSTREYYKLGRICKIRDCYRFTYVEDTKVHDYCGLRHAKLAAAAKGAGTDVHKKDDQMLDVTGEEINSNSDQDQDSELVTSQNQESEKHSLSIKDDFGNSGFDGHIGDHDLRDYLRAAQLVLLEDYFQGRTSDANPNKVDIFKGVGASRFRQINIYQGAEISKLHPWEIVPGSKPRYLLTITSKTKVSRQTREGRCWKQTGPPYRKFSGLQCKYFGYKQTSVNKQKPVARRQSIAKDNWTLHEYFLDETALTELAASKGITLTKGGKEPFNLRRPVIMKIFRGDGADHGVAENMTGIQSDVKVLSPTVREDSAYMDSAASISIPSPGDQDWPGLDGLDRFGIWDASLGSSLYYTHPNYPPFNSPAYDDTHCWGIHS</sequence>
<dbReference type="AlphaFoldDB" id="A0A2R6WJA4"/>
<dbReference type="Gene3D" id="2.170.150.80">
    <property type="entry name" value="NAC domain"/>
    <property type="match status" value="1"/>
</dbReference>
<dbReference type="GO" id="GO:0006355">
    <property type="term" value="P:regulation of DNA-templated transcription"/>
    <property type="evidence" value="ECO:0007669"/>
    <property type="project" value="InterPro"/>
</dbReference>
<feature type="domain" description="NAC" evidence="5">
    <location>
        <begin position="235"/>
        <end position="395"/>
    </location>
</feature>
<name>A0A2R6WJA4_MARPO</name>
<proteinExistence type="predicted"/>
<dbReference type="InterPro" id="IPR036093">
    <property type="entry name" value="NAC_dom_sf"/>
</dbReference>
<evidence type="ECO:0000313" key="6">
    <source>
        <dbReference type="EMBL" id="PTQ33945.1"/>
    </source>
</evidence>
<protein>
    <recommendedName>
        <fullName evidence="5">NAC domain-containing protein</fullName>
    </recommendedName>
</protein>
<accession>A0A2R6WJA4</accession>
<dbReference type="SUPFAM" id="SSF101941">
    <property type="entry name" value="NAC domain"/>
    <property type="match status" value="1"/>
</dbReference>
<keyword evidence="2" id="KW-0804">Transcription</keyword>
<keyword evidence="3" id="KW-0539">Nucleus</keyword>
<dbReference type="InterPro" id="IPR003441">
    <property type="entry name" value="NAC-dom"/>
</dbReference>
<dbReference type="Proteomes" id="UP000244005">
    <property type="component" value="Unassembled WGS sequence"/>
</dbReference>
<evidence type="ECO:0000259" key="5">
    <source>
        <dbReference type="PROSITE" id="PS51005"/>
    </source>
</evidence>
<dbReference type="PROSITE" id="PS51005">
    <property type="entry name" value="NAC"/>
    <property type="match status" value="1"/>
</dbReference>
<feature type="region of interest" description="Disordered" evidence="4">
    <location>
        <begin position="178"/>
        <end position="205"/>
    </location>
</feature>
<reference evidence="7" key="1">
    <citation type="journal article" date="2017" name="Cell">
        <title>Insights into land plant evolution garnered from the Marchantia polymorpha genome.</title>
        <authorList>
            <person name="Bowman J.L."/>
            <person name="Kohchi T."/>
            <person name="Yamato K.T."/>
            <person name="Jenkins J."/>
            <person name="Shu S."/>
            <person name="Ishizaki K."/>
            <person name="Yamaoka S."/>
            <person name="Nishihama R."/>
            <person name="Nakamura Y."/>
            <person name="Berger F."/>
            <person name="Adam C."/>
            <person name="Aki S.S."/>
            <person name="Althoff F."/>
            <person name="Araki T."/>
            <person name="Arteaga-Vazquez M.A."/>
            <person name="Balasubrmanian S."/>
            <person name="Barry K."/>
            <person name="Bauer D."/>
            <person name="Boehm C.R."/>
            <person name="Briginshaw L."/>
            <person name="Caballero-Perez J."/>
            <person name="Catarino B."/>
            <person name="Chen F."/>
            <person name="Chiyoda S."/>
            <person name="Chovatia M."/>
            <person name="Davies K.M."/>
            <person name="Delmans M."/>
            <person name="Demura T."/>
            <person name="Dierschke T."/>
            <person name="Dolan L."/>
            <person name="Dorantes-Acosta A.E."/>
            <person name="Eklund D.M."/>
            <person name="Florent S.N."/>
            <person name="Flores-Sandoval E."/>
            <person name="Fujiyama A."/>
            <person name="Fukuzawa H."/>
            <person name="Galik B."/>
            <person name="Grimanelli D."/>
            <person name="Grimwood J."/>
            <person name="Grossniklaus U."/>
            <person name="Hamada T."/>
            <person name="Haseloff J."/>
            <person name="Hetherington A.J."/>
            <person name="Higo A."/>
            <person name="Hirakawa Y."/>
            <person name="Hundley H.N."/>
            <person name="Ikeda Y."/>
            <person name="Inoue K."/>
            <person name="Inoue S.I."/>
            <person name="Ishida S."/>
            <person name="Jia Q."/>
            <person name="Kakita M."/>
            <person name="Kanazawa T."/>
            <person name="Kawai Y."/>
            <person name="Kawashima T."/>
            <person name="Kennedy M."/>
            <person name="Kinose K."/>
            <person name="Kinoshita T."/>
            <person name="Kohara Y."/>
            <person name="Koide E."/>
            <person name="Komatsu K."/>
            <person name="Kopischke S."/>
            <person name="Kubo M."/>
            <person name="Kyozuka J."/>
            <person name="Lagercrantz U."/>
            <person name="Lin S.S."/>
            <person name="Lindquist E."/>
            <person name="Lipzen A.M."/>
            <person name="Lu C.W."/>
            <person name="De Luna E."/>
            <person name="Martienssen R.A."/>
            <person name="Minamino N."/>
            <person name="Mizutani M."/>
            <person name="Mizutani M."/>
            <person name="Mochizuki N."/>
            <person name="Monte I."/>
            <person name="Mosher R."/>
            <person name="Nagasaki H."/>
            <person name="Nakagami H."/>
            <person name="Naramoto S."/>
            <person name="Nishitani K."/>
            <person name="Ohtani M."/>
            <person name="Okamoto T."/>
            <person name="Okumura M."/>
            <person name="Phillips J."/>
            <person name="Pollak B."/>
            <person name="Reinders A."/>
            <person name="Rovekamp M."/>
            <person name="Sano R."/>
            <person name="Sawa S."/>
            <person name="Schmid M.W."/>
            <person name="Shirakawa M."/>
            <person name="Solano R."/>
            <person name="Spunde A."/>
            <person name="Suetsugu N."/>
            <person name="Sugano S."/>
            <person name="Sugiyama A."/>
            <person name="Sun R."/>
            <person name="Suzuki Y."/>
            <person name="Takenaka M."/>
            <person name="Takezawa D."/>
            <person name="Tomogane H."/>
            <person name="Tsuzuki M."/>
            <person name="Ueda T."/>
            <person name="Umeda M."/>
            <person name="Ward J.M."/>
            <person name="Watanabe Y."/>
            <person name="Yazaki K."/>
            <person name="Yokoyama R."/>
            <person name="Yoshitake Y."/>
            <person name="Yotsui I."/>
            <person name="Zachgo S."/>
            <person name="Schmutz J."/>
        </authorList>
    </citation>
    <scope>NUCLEOTIDE SEQUENCE [LARGE SCALE GENOMIC DNA]</scope>
    <source>
        <strain evidence="7">Tak-1</strain>
    </source>
</reference>
<evidence type="ECO:0000256" key="2">
    <source>
        <dbReference type="ARBA" id="ARBA00023163"/>
    </source>
</evidence>
<dbReference type="OrthoDB" id="9514740at2759"/>
<evidence type="ECO:0000313" key="7">
    <source>
        <dbReference type="Proteomes" id="UP000244005"/>
    </source>
</evidence>
<dbReference type="GO" id="GO:0003677">
    <property type="term" value="F:DNA binding"/>
    <property type="evidence" value="ECO:0007669"/>
    <property type="project" value="InterPro"/>
</dbReference>
<dbReference type="OMA" id="GRICKIR"/>
<dbReference type="EMBL" id="KZ772756">
    <property type="protein sequence ID" value="PTQ33945.1"/>
    <property type="molecule type" value="Genomic_DNA"/>
</dbReference>
<keyword evidence="7" id="KW-1185">Reference proteome</keyword>
<keyword evidence="1" id="KW-0805">Transcription regulation</keyword>
<evidence type="ECO:0000256" key="3">
    <source>
        <dbReference type="ARBA" id="ARBA00023242"/>
    </source>
</evidence>